<name>A0A9E6ZPH7_9FLAO</name>
<accession>A0A9E6ZPH7</accession>
<keyword evidence="3" id="KW-1185">Reference proteome</keyword>
<dbReference type="Pfam" id="PF18990">
    <property type="entry name" value="DUF5723"/>
    <property type="match status" value="1"/>
</dbReference>
<organism evidence="2 3">
    <name type="scientific">Abyssalbus ytuae</name>
    <dbReference type="NCBI Taxonomy" id="2926907"/>
    <lineage>
        <taxon>Bacteria</taxon>
        <taxon>Pseudomonadati</taxon>
        <taxon>Bacteroidota</taxon>
        <taxon>Flavobacteriia</taxon>
        <taxon>Flavobacteriales</taxon>
        <taxon>Flavobacteriaceae</taxon>
        <taxon>Abyssalbus</taxon>
    </lineage>
</organism>
<gene>
    <name evidence="2" type="ORF">MQE35_11545</name>
</gene>
<dbReference type="RefSeq" id="WP_255841545.1">
    <property type="nucleotide sequence ID" value="NZ_CP094358.1"/>
</dbReference>
<dbReference type="PROSITE" id="PS51257">
    <property type="entry name" value="PROKAR_LIPOPROTEIN"/>
    <property type="match status" value="1"/>
</dbReference>
<dbReference type="InterPro" id="IPR043781">
    <property type="entry name" value="DUF5723"/>
</dbReference>
<feature type="domain" description="DUF5723" evidence="1">
    <location>
        <begin position="40"/>
        <end position="441"/>
    </location>
</feature>
<dbReference type="EMBL" id="CP094358">
    <property type="protein sequence ID" value="UOB16368.1"/>
    <property type="molecule type" value="Genomic_DNA"/>
</dbReference>
<protein>
    <submittedName>
        <fullName evidence="2">DUF5723 family protein</fullName>
    </submittedName>
</protein>
<proteinExistence type="predicted"/>
<dbReference type="AlphaFoldDB" id="A0A9E6ZPH7"/>
<evidence type="ECO:0000259" key="1">
    <source>
        <dbReference type="Pfam" id="PF18990"/>
    </source>
</evidence>
<dbReference type="KEGG" id="fbm:MQE35_11545"/>
<dbReference type="Proteomes" id="UP000831290">
    <property type="component" value="Chromosome"/>
</dbReference>
<evidence type="ECO:0000313" key="2">
    <source>
        <dbReference type="EMBL" id="UOB16368.1"/>
    </source>
</evidence>
<evidence type="ECO:0000313" key="3">
    <source>
        <dbReference type="Proteomes" id="UP000831290"/>
    </source>
</evidence>
<reference evidence="2" key="1">
    <citation type="submission" date="2022-03" db="EMBL/GenBank/DDBJ databases">
        <title>Description of Abyssus ytuae gen. nov., sp. nov., a novel member of the family Flavobacteriaceae isolated from the sediment of Mariana Trench.</title>
        <authorList>
            <person name="Zhang J."/>
            <person name="Xu X."/>
        </authorList>
    </citation>
    <scope>NUCLEOTIDE SEQUENCE</scope>
    <source>
        <strain evidence="2">MT3330</strain>
    </source>
</reference>
<sequence>MQNEKLSILFLFLGLISCFSQNKQILYNFSEIPQSLLLNPATEVKSKLFIGVPLLSGVHAHGGLSGFTVADLFADDGVDFNEKLRSLIYSTASNDVVASNVQVDILSGGFKAKNPFKRIFYSFGIYQEADFYMNWPRDLAILAYDGNVTDKLYALSDLVLEAEVLTVYHFGFTEEISNKLTVGARAKIYSSAYNINSTRNQGTFLTTEGTNNIYSHKINATLSLQSSGFPLVGRIDDDDLEYDPLKQIKKSIFLGGNLGVGFDVGFTYHSSDRLTYTGSILDVGIITQSKEIQNFNFEGFYTFEGFEFLFPELVTDGELNDYWEDLKNELEDMYSEDNKSYLTWRPIKINGGMEYSFGKKKSEVCDCLLDEDTYMNLMGAHLYTVLRPKAPQMALTAFYSRKISDFLTTKVTYTIDKYSFNNIGLGVSFNYANFNFYMLADNLLEYQNLSGANSLTVQFGFNFMMQ</sequence>